<keyword evidence="2" id="KW-1185">Reference proteome</keyword>
<dbReference type="EMBL" id="MU128928">
    <property type="protein sequence ID" value="KAF9517936.1"/>
    <property type="molecule type" value="Genomic_DNA"/>
</dbReference>
<accession>A0A9P6B800</accession>
<name>A0A9P6B800_9AGAM</name>
<dbReference type="AlphaFoldDB" id="A0A9P6B800"/>
<organism evidence="1 2">
    <name type="scientific">Hydnum rufescens UP504</name>
    <dbReference type="NCBI Taxonomy" id="1448309"/>
    <lineage>
        <taxon>Eukaryota</taxon>
        <taxon>Fungi</taxon>
        <taxon>Dikarya</taxon>
        <taxon>Basidiomycota</taxon>
        <taxon>Agaricomycotina</taxon>
        <taxon>Agaricomycetes</taxon>
        <taxon>Cantharellales</taxon>
        <taxon>Hydnaceae</taxon>
        <taxon>Hydnum</taxon>
    </lineage>
</organism>
<dbReference type="OrthoDB" id="203724at2759"/>
<sequence length="244" mass="27316">MDWINCKGRLKYSTGDTAGAVRQFSGLLRSPNAADNILESDKMFLEDFRAACQHLVSTKADDRSLDDLDIPLCFCQATQTRLRLGVEPRDDLAEWEGVEDYWNKFLKLRGDHAHLDTRQSAQVGEPFWVDLSLINPIEADVTLTDFTVIAESLVNGLPIAEIVTIETIGTVSLRPKEHAMVSIRVTPHLQTTIKFTHASYTFLSLVPTSESLAFQASASTIQQPNAEAKSTLRMPFWKCRSEND</sequence>
<gene>
    <name evidence="1" type="ORF">BS47DRAFT_419921</name>
</gene>
<protein>
    <submittedName>
        <fullName evidence="1">Uncharacterized protein</fullName>
    </submittedName>
</protein>
<comment type="caution">
    <text evidence="1">The sequence shown here is derived from an EMBL/GenBank/DDBJ whole genome shotgun (WGS) entry which is preliminary data.</text>
</comment>
<reference evidence="1" key="1">
    <citation type="journal article" date="2020" name="Nat. Commun.">
        <title>Large-scale genome sequencing of mycorrhizal fungi provides insights into the early evolution of symbiotic traits.</title>
        <authorList>
            <person name="Miyauchi S."/>
            <person name="Kiss E."/>
            <person name="Kuo A."/>
            <person name="Drula E."/>
            <person name="Kohler A."/>
            <person name="Sanchez-Garcia M."/>
            <person name="Morin E."/>
            <person name="Andreopoulos B."/>
            <person name="Barry K.W."/>
            <person name="Bonito G."/>
            <person name="Buee M."/>
            <person name="Carver A."/>
            <person name="Chen C."/>
            <person name="Cichocki N."/>
            <person name="Clum A."/>
            <person name="Culley D."/>
            <person name="Crous P.W."/>
            <person name="Fauchery L."/>
            <person name="Girlanda M."/>
            <person name="Hayes R.D."/>
            <person name="Keri Z."/>
            <person name="LaButti K."/>
            <person name="Lipzen A."/>
            <person name="Lombard V."/>
            <person name="Magnuson J."/>
            <person name="Maillard F."/>
            <person name="Murat C."/>
            <person name="Nolan M."/>
            <person name="Ohm R.A."/>
            <person name="Pangilinan J."/>
            <person name="Pereira M.F."/>
            <person name="Perotto S."/>
            <person name="Peter M."/>
            <person name="Pfister S."/>
            <person name="Riley R."/>
            <person name="Sitrit Y."/>
            <person name="Stielow J.B."/>
            <person name="Szollosi G."/>
            <person name="Zifcakova L."/>
            <person name="Stursova M."/>
            <person name="Spatafora J.W."/>
            <person name="Tedersoo L."/>
            <person name="Vaario L.M."/>
            <person name="Yamada A."/>
            <person name="Yan M."/>
            <person name="Wang P."/>
            <person name="Xu J."/>
            <person name="Bruns T."/>
            <person name="Baldrian P."/>
            <person name="Vilgalys R."/>
            <person name="Dunand C."/>
            <person name="Henrissat B."/>
            <person name="Grigoriev I.V."/>
            <person name="Hibbett D."/>
            <person name="Nagy L.G."/>
            <person name="Martin F.M."/>
        </authorList>
    </citation>
    <scope>NUCLEOTIDE SEQUENCE</scope>
    <source>
        <strain evidence="1">UP504</strain>
    </source>
</reference>
<dbReference type="Proteomes" id="UP000886523">
    <property type="component" value="Unassembled WGS sequence"/>
</dbReference>
<proteinExistence type="predicted"/>
<evidence type="ECO:0000313" key="1">
    <source>
        <dbReference type="EMBL" id="KAF9517936.1"/>
    </source>
</evidence>
<evidence type="ECO:0000313" key="2">
    <source>
        <dbReference type="Proteomes" id="UP000886523"/>
    </source>
</evidence>